<organism evidence="1 2">
    <name type="scientific">Brachionus plicatilis</name>
    <name type="common">Marine rotifer</name>
    <name type="synonym">Brachionus muelleri</name>
    <dbReference type="NCBI Taxonomy" id="10195"/>
    <lineage>
        <taxon>Eukaryota</taxon>
        <taxon>Metazoa</taxon>
        <taxon>Spiralia</taxon>
        <taxon>Gnathifera</taxon>
        <taxon>Rotifera</taxon>
        <taxon>Eurotatoria</taxon>
        <taxon>Monogononta</taxon>
        <taxon>Pseudotrocha</taxon>
        <taxon>Ploima</taxon>
        <taxon>Brachionidae</taxon>
        <taxon>Brachionus</taxon>
    </lineage>
</organism>
<keyword evidence="2" id="KW-1185">Reference proteome</keyword>
<comment type="caution">
    <text evidence="1">The sequence shown here is derived from an EMBL/GenBank/DDBJ whole genome shotgun (WGS) entry which is preliminary data.</text>
</comment>
<dbReference type="Proteomes" id="UP000276133">
    <property type="component" value="Unassembled WGS sequence"/>
</dbReference>
<accession>A0A3M7SNK1</accession>
<proteinExistence type="predicted"/>
<protein>
    <submittedName>
        <fullName evidence="1">Uncharacterized protein</fullName>
    </submittedName>
</protein>
<name>A0A3M7SNK1_BRAPC</name>
<evidence type="ECO:0000313" key="1">
    <source>
        <dbReference type="EMBL" id="RNA37272.1"/>
    </source>
</evidence>
<sequence>MIKKKTCETKFSDFNTLNWNTGHRIFFFIQTKENSEEKKCREKKKIKLLLFQKNDFYFGVCGDCFICDISCWVNEPVGESKLGSLFTDGKPDATIGVIWGCKKLELLKLEFGTQSELQHHLSNSTDPNGLFHQHTRTTLDLLVTIGHHKRNHYCAQTSTLAFQAPSNSTTLQSSQMSWSEICAKNQSVLVLGDSLSQLWDQNDPQMFHGVNRTFFGANDEIVHISRSKCHRSYRNLFCLFALQLKSFLWSVHIVQSPRTQFAIIADTN</sequence>
<reference evidence="1 2" key="1">
    <citation type="journal article" date="2018" name="Sci. Rep.">
        <title>Genomic signatures of local adaptation to the degree of environmental predictability in rotifers.</title>
        <authorList>
            <person name="Franch-Gras L."/>
            <person name="Hahn C."/>
            <person name="Garcia-Roger E.M."/>
            <person name="Carmona M.J."/>
            <person name="Serra M."/>
            <person name="Gomez A."/>
        </authorList>
    </citation>
    <scope>NUCLEOTIDE SEQUENCE [LARGE SCALE GENOMIC DNA]</scope>
    <source>
        <strain evidence="1">HYR1</strain>
    </source>
</reference>
<dbReference type="EMBL" id="REGN01001064">
    <property type="protein sequence ID" value="RNA37272.1"/>
    <property type="molecule type" value="Genomic_DNA"/>
</dbReference>
<gene>
    <name evidence="1" type="ORF">BpHYR1_011204</name>
</gene>
<evidence type="ECO:0000313" key="2">
    <source>
        <dbReference type="Proteomes" id="UP000276133"/>
    </source>
</evidence>
<dbReference type="AlphaFoldDB" id="A0A3M7SNK1"/>